<dbReference type="OMA" id="PECHIRF"/>
<dbReference type="Pfam" id="PF00339">
    <property type="entry name" value="Arrestin_N"/>
    <property type="match status" value="1"/>
</dbReference>
<dbReference type="InterPro" id="IPR014756">
    <property type="entry name" value="Ig_E-set"/>
</dbReference>
<dbReference type="InterPro" id="IPR014752">
    <property type="entry name" value="Arrestin-like_C"/>
</dbReference>
<dbReference type="PANTHER" id="PTHR11188">
    <property type="entry name" value="ARRESTIN DOMAIN CONTAINING PROTEIN"/>
    <property type="match status" value="1"/>
</dbReference>
<dbReference type="SMART" id="SM01017">
    <property type="entry name" value="Arrestin_C"/>
    <property type="match status" value="1"/>
</dbReference>
<dbReference type="InterPro" id="IPR050357">
    <property type="entry name" value="Arrestin_domain-protein"/>
</dbReference>
<accession>A0A8W8HSA2</accession>
<proteinExistence type="inferred from homology"/>
<organism evidence="3 4">
    <name type="scientific">Magallana gigas</name>
    <name type="common">Pacific oyster</name>
    <name type="synonym">Crassostrea gigas</name>
    <dbReference type="NCBI Taxonomy" id="29159"/>
    <lineage>
        <taxon>Eukaryota</taxon>
        <taxon>Metazoa</taxon>
        <taxon>Spiralia</taxon>
        <taxon>Lophotrochozoa</taxon>
        <taxon>Mollusca</taxon>
        <taxon>Bivalvia</taxon>
        <taxon>Autobranchia</taxon>
        <taxon>Pteriomorphia</taxon>
        <taxon>Ostreida</taxon>
        <taxon>Ostreoidea</taxon>
        <taxon>Ostreidae</taxon>
        <taxon>Magallana</taxon>
    </lineage>
</organism>
<keyword evidence="4" id="KW-1185">Reference proteome</keyword>
<feature type="domain" description="Arrestin C-terminal-like" evidence="2">
    <location>
        <begin position="178"/>
        <end position="305"/>
    </location>
</feature>
<dbReference type="AlphaFoldDB" id="A0A8W8HSA2"/>
<dbReference type="PANTHER" id="PTHR11188:SF176">
    <property type="entry name" value="ARRESTIN DOMAIN-CONTAINING PROTEIN 1"/>
    <property type="match status" value="1"/>
</dbReference>
<evidence type="ECO:0000313" key="3">
    <source>
        <dbReference type="EnsemblMetazoa" id="G10766.5:cds"/>
    </source>
</evidence>
<dbReference type="SUPFAM" id="SSF81296">
    <property type="entry name" value="E set domains"/>
    <property type="match status" value="2"/>
</dbReference>
<dbReference type="Proteomes" id="UP000005408">
    <property type="component" value="Unassembled WGS sequence"/>
</dbReference>
<dbReference type="EnsemblMetazoa" id="G10766.4">
    <property type="protein sequence ID" value="G10766.4:cds"/>
    <property type="gene ID" value="G10766"/>
</dbReference>
<dbReference type="Pfam" id="PF02752">
    <property type="entry name" value="Arrestin_C"/>
    <property type="match status" value="1"/>
</dbReference>
<dbReference type="Gene3D" id="2.60.40.640">
    <property type="match status" value="2"/>
</dbReference>
<comment type="similarity">
    <text evidence="1">Belongs to the arrestin family.</text>
</comment>
<evidence type="ECO:0000259" key="2">
    <source>
        <dbReference type="SMART" id="SM01017"/>
    </source>
</evidence>
<reference evidence="3" key="1">
    <citation type="submission" date="2022-08" db="UniProtKB">
        <authorList>
            <consortium name="EnsemblMetazoa"/>
        </authorList>
    </citation>
    <scope>IDENTIFICATION</scope>
    <source>
        <strain evidence="3">05x7-T-G4-1.051#20</strain>
    </source>
</reference>
<dbReference type="GO" id="GO:0015031">
    <property type="term" value="P:protein transport"/>
    <property type="evidence" value="ECO:0007669"/>
    <property type="project" value="TreeGrafter"/>
</dbReference>
<dbReference type="InterPro" id="IPR011021">
    <property type="entry name" value="Arrestin-like_N"/>
</dbReference>
<dbReference type="OrthoDB" id="2333384at2759"/>
<protein>
    <recommendedName>
        <fullName evidence="2">Arrestin C-terminal-like domain-containing protein</fullName>
    </recommendedName>
</protein>
<dbReference type="InterPro" id="IPR011022">
    <property type="entry name" value="Arrestin_C-like"/>
</dbReference>
<name>A0A8W8HSA2_MAGGI</name>
<evidence type="ECO:0000313" key="4">
    <source>
        <dbReference type="Proteomes" id="UP000005408"/>
    </source>
</evidence>
<sequence length="407" mass="46339">MKIESVEVSFRDDYSQQRRLYFPGQTVSGTFSFRVTETFTVNSVVMKCKGKTHVEWTDTDSKGDDKEIDVDEMHLEDVQYLIGSEYDKNFRQDLYVGEHRHEFSFKLPENLPTSYENKHAYVRYYLKAKFYRPEWTKTDYEFKEHFTVIGLIDLNGDRRAMQPVNSTDTDTVGCCCCAEGPIVSEFKLERTCYVPGEFINIRALIDNKTSKKMSGSRVELWMKEKLVYKNYSHTDKKMIAELRHGETQAGGQDIWSTERLHIPPCPPTMESSSIMQLTYSLQFIGDIGFLGVNHTVPVTIGTIPLTSVYSMPSNWSSMPSPFSSFYPPLPASGTIADPADISLNPITSQPGTLPSAPPPSFHESVNFTGTIVTEKNEGKKKKQKFQPTFIYYNFGGEPLLPKDMGLR</sequence>
<evidence type="ECO:0000256" key="1">
    <source>
        <dbReference type="ARBA" id="ARBA00005298"/>
    </source>
</evidence>
<dbReference type="EnsemblMetazoa" id="G10766.5">
    <property type="protein sequence ID" value="G10766.5:cds"/>
    <property type="gene ID" value="G10766"/>
</dbReference>
<dbReference type="GO" id="GO:0005737">
    <property type="term" value="C:cytoplasm"/>
    <property type="evidence" value="ECO:0007669"/>
    <property type="project" value="TreeGrafter"/>
</dbReference>